<organism evidence="23 24">
    <name type="scientific">Sinocyclocheilus rhinocerous</name>
    <dbReference type="NCBI Taxonomy" id="307959"/>
    <lineage>
        <taxon>Eukaryota</taxon>
        <taxon>Metazoa</taxon>
        <taxon>Chordata</taxon>
        <taxon>Craniata</taxon>
        <taxon>Vertebrata</taxon>
        <taxon>Euteleostomi</taxon>
        <taxon>Actinopterygii</taxon>
        <taxon>Neopterygii</taxon>
        <taxon>Teleostei</taxon>
        <taxon>Ostariophysi</taxon>
        <taxon>Cypriniformes</taxon>
        <taxon>Cyprinidae</taxon>
        <taxon>Cyprininae</taxon>
        <taxon>Sinocyclocheilus</taxon>
    </lineage>
</organism>
<evidence type="ECO:0000259" key="22">
    <source>
        <dbReference type="PROSITE" id="PS51719"/>
    </source>
</evidence>
<dbReference type="PRINTS" id="PR01742">
    <property type="entry name" value="SEPTIN7"/>
</dbReference>
<evidence type="ECO:0000256" key="20">
    <source>
        <dbReference type="RuleBase" id="RU004560"/>
    </source>
</evidence>
<dbReference type="GO" id="GO:0005930">
    <property type="term" value="C:axoneme"/>
    <property type="evidence" value="ECO:0007669"/>
    <property type="project" value="UniProtKB-SubCell"/>
</dbReference>
<dbReference type="GO" id="GO:0030496">
    <property type="term" value="C:midbody"/>
    <property type="evidence" value="ECO:0007669"/>
    <property type="project" value="UniProtKB-SubCell"/>
</dbReference>
<evidence type="ECO:0000256" key="13">
    <source>
        <dbReference type="ARBA" id="ARBA00023054"/>
    </source>
</evidence>
<keyword evidence="14" id="KW-0969">Cilium</keyword>
<keyword evidence="10 20" id="KW-0547">Nucleotide-binding</keyword>
<proteinExistence type="inferred from homology"/>
<evidence type="ECO:0000313" key="23">
    <source>
        <dbReference type="Ensembl" id="ENSSRHP00000019089.1"/>
    </source>
</evidence>
<keyword evidence="7" id="KW-0158">Chromosome</keyword>
<evidence type="ECO:0000256" key="7">
    <source>
        <dbReference type="ARBA" id="ARBA00022454"/>
    </source>
</evidence>
<evidence type="ECO:0000256" key="9">
    <source>
        <dbReference type="ARBA" id="ARBA00022618"/>
    </source>
</evidence>
<evidence type="ECO:0000256" key="15">
    <source>
        <dbReference type="ARBA" id="ARBA00023134"/>
    </source>
</evidence>
<evidence type="ECO:0000256" key="2">
    <source>
        <dbReference type="ARBA" id="ARBA00004214"/>
    </source>
</evidence>
<keyword evidence="12" id="KW-0995">Kinetochore</keyword>
<keyword evidence="9" id="KW-0132">Cell division</keyword>
<dbReference type="FunFam" id="3.40.50.300:FF:000162">
    <property type="entry name" value="septin-7 isoform X1"/>
    <property type="match status" value="1"/>
</dbReference>
<dbReference type="InterPro" id="IPR027417">
    <property type="entry name" value="P-loop_NTPase"/>
</dbReference>
<evidence type="ECO:0000256" key="5">
    <source>
        <dbReference type="ARBA" id="ARBA00004629"/>
    </source>
</evidence>
<dbReference type="GO" id="GO:0031105">
    <property type="term" value="C:septin complex"/>
    <property type="evidence" value="ECO:0007669"/>
    <property type="project" value="InterPro"/>
</dbReference>
<evidence type="ECO:0000256" key="12">
    <source>
        <dbReference type="ARBA" id="ARBA00022838"/>
    </source>
</evidence>
<keyword evidence="18" id="KW-0131">Cell cycle</keyword>
<dbReference type="GO" id="GO:0005525">
    <property type="term" value="F:GTP binding"/>
    <property type="evidence" value="ECO:0007669"/>
    <property type="project" value="UniProtKB-KW"/>
</dbReference>
<dbReference type="Gene3D" id="3.40.50.300">
    <property type="entry name" value="P-loop containing nucleotide triphosphate hydrolases"/>
    <property type="match status" value="1"/>
</dbReference>
<feature type="domain" description="Septin-type G" evidence="22">
    <location>
        <begin position="156"/>
        <end position="425"/>
    </location>
</feature>
<dbReference type="GO" id="GO:0051301">
    <property type="term" value="P:cell division"/>
    <property type="evidence" value="ECO:0007669"/>
    <property type="project" value="UniProtKB-KW"/>
</dbReference>
<evidence type="ECO:0000256" key="10">
    <source>
        <dbReference type="ARBA" id="ARBA00022741"/>
    </source>
</evidence>
<evidence type="ECO:0000256" key="8">
    <source>
        <dbReference type="ARBA" id="ARBA00022490"/>
    </source>
</evidence>
<evidence type="ECO:0000256" key="6">
    <source>
        <dbReference type="ARBA" id="ARBA00018906"/>
    </source>
</evidence>
<accession>A0A673H003</accession>
<dbReference type="Proteomes" id="UP000472270">
    <property type="component" value="Unassembled WGS sequence"/>
</dbReference>
<feature type="coiled-coil region" evidence="21">
    <location>
        <begin position="445"/>
        <end position="530"/>
    </location>
</feature>
<keyword evidence="19" id="KW-0137">Centromere</keyword>
<dbReference type="InterPro" id="IPR016491">
    <property type="entry name" value="Septin"/>
</dbReference>
<dbReference type="GO" id="GO:0005819">
    <property type="term" value="C:spindle"/>
    <property type="evidence" value="ECO:0007669"/>
    <property type="project" value="UniProtKB-SubCell"/>
</dbReference>
<reference evidence="23" key="2">
    <citation type="submission" date="2025-09" db="UniProtKB">
        <authorList>
            <consortium name="Ensembl"/>
        </authorList>
    </citation>
    <scope>IDENTIFICATION</scope>
</reference>
<evidence type="ECO:0000256" key="4">
    <source>
        <dbReference type="ARBA" id="ARBA00004626"/>
    </source>
</evidence>
<evidence type="ECO:0000313" key="24">
    <source>
        <dbReference type="Proteomes" id="UP000472270"/>
    </source>
</evidence>
<evidence type="ECO:0000256" key="18">
    <source>
        <dbReference type="ARBA" id="ARBA00023306"/>
    </source>
</evidence>
<evidence type="ECO:0000256" key="14">
    <source>
        <dbReference type="ARBA" id="ARBA00023069"/>
    </source>
</evidence>
<dbReference type="Pfam" id="PF00735">
    <property type="entry name" value="Septin"/>
    <property type="match status" value="1"/>
</dbReference>
<dbReference type="GO" id="GO:0000776">
    <property type="term" value="C:kinetochore"/>
    <property type="evidence" value="ECO:0007669"/>
    <property type="project" value="UniProtKB-KW"/>
</dbReference>
<comment type="similarity">
    <text evidence="20">Belongs to the TRAFAC class TrmE-Era-EngA-EngB-Septin-like GTPase superfamily. Septin GTPase family.</text>
</comment>
<evidence type="ECO:0000256" key="21">
    <source>
        <dbReference type="SAM" id="Coils"/>
    </source>
</evidence>
<evidence type="ECO:0000256" key="16">
    <source>
        <dbReference type="ARBA" id="ARBA00023212"/>
    </source>
</evidence>
<keyword evidence="11" id="KW-0498">Mitosis</keyword>
<comment type="subcellular location">
    <subcellularLocation>
        <location evidence="5">Chromosome</location>
        <location evidence="5">Centromere</location>
        <location evidence="5">Kinetochore</location>
    </subcellularLocation>
    <subcellularLocation>
        <location evidence="4">Cleavage furrow</location>
    </subcellularLocation>
    <subcellularLocation>
        <location evidence="3">Cytoplasm</location>
        <location evidence="3">Cytoskeleton</location>
        <location evidence="3">Cilium axoneme</location>
    </subcellularLocation>
    <subcellularLocation>
        <location evidence="1">Cytoplasm</location>
        <location evidence="1">Cytoskeleton</location>
        <location evidence="1">Spindle</location>
    </subcellularLocation>
    <subcellularLocation>
        <location evidence="2">Midbody</location>
    </subcellularLocation>
</comment>
<keyword evidence="13 21" id="KW-0175">Coiled coil</keyword>
<name>A0A673H003_9TELE</name>
<dbReference type="SUPFAM" id="SSF52540">
    <property type="entry name" value="P-loop containing nucleoside triphosphate hydrolases"/>
    <property type="match status" value="1"/>
</dbReference>
<dbReference type="CDD" id="cd01850">
    <property type="entry name" value="CDC_Septin"/>
    <property type="match status" value="1"/>
</dbReference>
<evidence type="ECO:0000256" key="3">
    <source>
        <dbReference type="ARBA" id="ARBA00004430"/>
    </source>
</evidence>
<evidence type="ECO:0000256" key="19">
    <source>
        <dbReference type="ARBA" id="ARBA00023328"/>
    </source>
</evidence>
<keyword evidence="17" id="KW-0966">Cell projection</keyword>
<keyword evidence="24" id="KW-1185">Reference proteome</keyword>
<evidence type="ECO:0000256" key="11">
    <source>
        <dbReference type="ARBA" id="ARBA00022776"/>
    </source>
</evidence>
<dbReference type="GO" id="GO:0032154">
    <property type="term" value="C:cleavage furrow"/>
    <property type="evidence" value="ECO:0007669"/>
    <property type="project" value="UniProtKB-SubCell"/>
</dbReference>
<sequence length="549" mass="63500">MEKQKYSGTEEQHCAKLCFSNQSENNSVRFKRATARFFLCGSLSLSTFWACDQKCQSYWLASFLRSAIETSFEHLSKKVLSFSQILNVCVGLSVYINSCGHEGWPPTCFSFVVFCQSCLLKPSTVFGFGLQQQKNLEGYVGFANLPNQVYRKSVKRGFEFTLMVVGESGLGKSTLINSLFLTDLYSPEYPGPSNRIKKTVQVEQSKVLIKEGGVQLLLTIVDTPGFGDAVDNSNCWQTVIDHIDSKFEDYLNAESLVNRRLMPDSRVHCCLYFIAPSGHGLKPLDIEFMKRLHEKVNIIPLIAKADTLTPEECQQFKKQIMREIQEHKIKIYEFPETDDEEESKLVKKIKDRLPLAVVGSNTIIEVNGKRVRGRQYPWGVAEVENGEHCDFTILRNMLIRTHMQDLKDVTNNVHYENYRSRKLAAVTYNGVDNNKNKGQLTKSPLAQMEEERREHVTKMKKMEMEMEQVFEMKVKEKIQKLRDSEAELQRRHEQMKKNLEAQHKELEEKRRQLEEEKVSWEAQQRMLEQQKLDASRYALVYKDTPELCC</sequence>
<dbReference type="AlphaFoldDB" id="A0A673H003"/>
<evidence type="ECO:0000256" key="1">
    <source>
        <dbReference type="ARBA" id="ARBA00004186"/>
    </source>
</evidence>
<keyword evidence="8" id="KW-0963">Cytoplasm</keyword>
<dbReference type="Ensembl" id="ENSSRHT00000019699.1">
    <property type="protein sequence ID" value="ENSSRHP00000019089.1"/>
    <property type="gene ID" value="ENSSRHG00000009387.1"/>
</dbReference>
<dbReference type="InterPro" id="IPR008115">
    <property type="entry name" value="Septin7"/>
</dbReference>
<evidence type="ECO:0000256" key="17">
    <source>
        <dbReference type="ARBA" id="ARBA00023273"/>
    </source>
</evidence>
<dbReference type="InterPro" id="IPR030379">
    <property type="entry name" value="G_SEPTIN_dom"/>
</dbReference>
<keyword evidence="16" id="KW-0206">Cytoskeleton</keyword>
<dbReference type="PROSITE" id="PS51719">
    <property type="entry name" value="G_SEPTIN"/>
    <property type="match status" value="1"/>
</dbReference>
<protein>
    <recommendedName>
        <fullName evidence="6">Septin-7</fullName>
    </recommendedName>
</protein>
<keyword evidence="15 20" id="KW-0342">GTP-binding</keyword>
<reference evidence="23" key="1">
    <citation type="submission" date="2025-08" db="UniProtKB">
        <authorList>
            <consortium name="Ensembl"/>
        </authorList>
    </citation>
    <scope>IDENTIFICATION</scope>
</reference>
<dbReference type="PANTHER" id="PTHR18884">
    <property type="entry name" value="SEPTIN"/>
    <property type="match status" value="1"/>
</dbReference>